<evidence type="ECO:0000259" key="14">
    <source>
        <dbReference type="Pfam" id="PF00520"/>
    </source>
</evidence>
<keyword evidence="5" id="KW-0631">Potassium channel</keyword>
<evidence type="ECO:0000256" key="8">
    <source>
        <dbReference type="ARBA" id="ARBA00022989"/>
    </source>
</evidence>
<evidence type="ECO:0000256" key="1">
    <source>
        <dbReference type="ARBA" id="ARBA00004141"/>
    </source>
</evidence>
<feature type="transmembrane region" description="Helical" evidence="13">
    <location>
        <begin position="167"/>
        <end position="185"/>
    </location>
</feature>
<evidence type="ECO:0000256" key="3">
    <source>
        <dbReference type="ARBA" id="ARBA00022538"/>
    </source>
</evidence>
<gene>
    <name evidence="15" type="ORF">J2I46_12365</name>
</gene>
<evidence type="ECO:0000256" key="9">
    <source>
        <dbReference type="ARBA" id="ARBA00023065"/>
    </source>
</evidence>
<evidence type="ECO:0000256" key="7">
    <source>
        <dbReference type="ARBA" id="ARBA00022958"/>
    </source>
</evidence>
<feature type="transmembrane region" description="Helical" evidence="13">
    <location>
        <begin position="131"/>
        <end position="152"/>
    </location>
</feature>
<evidence type="ECO:0000313" key="15">
    <source>
        <dbReference type="EMBL" id="MBO0949382.1"/>
    </source>
</evidence>
<keyword evidence="6" id="KW-0851">Voltage-gated channel</keyword>
<sequence length="251" mass="28494">MTNEPSPQPSPQKITPHQVVMLVLSLYVVLAIVAQELVPLDAQVRLWLDKIDTGICLYFLYDFGLRLYHAPNKLAFLRWGWIDLLASIPAFHWGRLGQLVRVFRILRMLRAFRAARNFVVYLLRNRANGTLAIVFASAILLLLFGAIAMLYVERGLPDANIKTPSDALWWAFVTITTVGYGDRFPVTNTGRLIAAVLMIAGVGLFGTFTGYVANFFVEADQEKEENDLQTLIQEVRQLREKIEALEKRENQ</sequence>
<evidence type="ECO:0000256" key="4">
    <source>
        <dbReference type="ARBA" id="ARBA00022692"/>
    </source>
</evidence>
<dbReference type="SUPFAM" id="SSF81324">
    <property type="entry name" value="Voltage-gated potassium channels"/>
    <property type="match status" value="1"/>
</dbReference>
<feature type="domain" description="Ion transport" evidence="14">
    <location>
        <begin position="20"/>
        <end position="223"/>
    </location>
</feature>
<evidence type="ECO:0000256" key="5">
    <source>
        <dbReference type="ARBA" id="ARBA00022826"/>
    </source>
</evidence>
<evidence type="ECO:0000256" key="12">
    <source>
        <dbReference type="SAM" id="Coils"/>
    </source>
</evidence>
<comment type="caution">
    <text evidence="15">The sequence shown here is derived from an EMBL/GenBank/DDBJ whole genome shotgun (WGS) entry which is preliminary data.</text>
</comment>
<dbReference type="PANTHER" id="PTHR11537:SF254">
    <property type="entry name" value="POTASSIUM VOLTAGE-GATED CHANNEL PROTEIN SHAB"/>
    <property type="match status" value="1"/>
</dbReference>
<keyword evidence="16" id="KW-1185">Reference proteome</keyword>
<dbReference type="EMBL" id="JAFMYW010000003">
    <property type="protein sequence ID" value="MBO0949382.1"/>
    <property type="molecule type" value="Genomic_DNA"/>
</dbReference>
<proteinExistence type="predicted"/>
<name>A0ABS3JKF5_9BACT</name>
<evidence type="ECO:0000256" key="6">
    <source>
        <dbReference type="ARBA" id="ARBA00022882"/>
    </source>
</evidence>
<comment type="subcellular location">
    <subcellularLocation>
        <location evidence="1">Membrane</location>
        <topology evidence="1">Multi-pass membrane protein</topology>
    </subcellularLocation>
</comment>
<keyword evidence="11" id="KW-0407">Ion channel</keyword>
<organism evidence="15 16">
    <name type="scientific">Fibrella forsythiae</name>
    <dbReference type="NCBI Taxonomy" id="2817061"/>
    <lineage>
        <taxon>Bacteria</taxon>
        <taxon>Pseudomonadati</taxon>
        <taxon>Bacteroidota</taxon>
        <taxon>Cytophagia</taxon>
        <taxon>Cytophagales</taxon>
        <taxon>Spirosomataceae</taxon>
        <taxon>Fibrella</taxon>
    </lineage>
</organism>
<keyword evidence="3" id="KW-0633">Potassium transport</keyword>
<dbReference type="PANTHER" id="PTHR11537">
    <property type="entry name" value="VOLTAGE-GATED POTASSIUM CHANNEL"/>
    <property type="match status" value="1"/>
</dbReference>
<dbReference type="Pfam" id="PF00520">
    <property type="entry name" value="Ion_trans"/>
    <property type="match status" value="1"/>
</dbReference>
<dbReference type="InterPro" id="IPR005821">
    <property type="entry name" value="Ion_trans_dom"/>
</dbReference>
<evidence type="ECO:0000256" key="2">
    <source>
        <dbReference type="ARBA" id="ARBA00022448"/>
    </source>
</evidence>
<dbReference type="RefSeq" id="WP_207329347.1">
    <property type="nucleotide sequence ID" value="NZ_JAFMYW010000003.1"/>
</dbReference>
<dbReference type="Gene3D" id="1.20.120.350">
    <property type="entry name" value="Voltage-gated potassium channels. Chain C"/>
    <property type="match status" value="1"/>
</dbReference>
<dbReference type="Gene3D" id="1.10.287.70">
    <property type="match status" value="1"/>
</dbReference>
<reference evidence="15 16" key="1">
    <citation type="submission" date="2021-03" db="EMBL/GenBank/DDBJ databases">
        <title>Fibrella sp. HMF5405 genome sequencing and assembly.</title>
        <authorList>
            <person name="Kang H."/>
            <person name="Kim H."/>
            <person name="Bae S."/>
            <person name="Joh K."/>
        </authorList>
    </citation>
    <scope>NUCLEOTIDE SEQUENCE [LARGE SCALE GENOMIC DNA]</scope>
    <source>
        <strain evidence="15 16">HMF5405</strain>
    </source>
</reference>
<keyword evidence="9" id="KW-0406">Ion transport</keyword>
<keyword evidence="7" id="KW-0630">Potassium</keyword>
<keyword evidence="4 13" id="KW-0812">Transmembrane</keyword>
<keyword evidence="10 13" id="KW-0472">Membrane</keyword>
<feature type="transmembrane region" description="Helical" evidence="13">
    <location>
        <begin position="20"/>
        <end position="40"/>
    </location>
</feature>
<accession>A0ABS3JKF5</accession>
<keyword evidence="8 13" id="KW-1133">Transmembrane helix</keyword>
<feature type="transmembrane region" description="Helical" evidence="13">
    <location>
        <begin position="192"/>
        <end position="213"/>
    </location>
</feature>
<evidence type="ECO:0000256" key="13">
    <source>
        <dbReference type="SAM" id="Phobius"/>
    </source>
</evidence>
<dbReference type="InterPro" id="IPR027359">
    <property type="entry name" value="Volt_channel_dom_sf"/>
</dbReference>
<keyword evidence="2" id="KW-0813">Transport</keyword>
<evidence type="ECO:0000256" key="11">
    <source>
        <dbReference type="ARBA" id="ARBA00023303"/>
    </source>
</evidence>
<dbReference type="PRINTS" id="PR00169">
    <property type="entry name" value="KCHANNEL"/>
</dbReference>
<feature type="coiled-coil region" evidence="12">
    <location>
        <begin position="221"/>
        <end position="248"/>
    </location>
</feature>
<keyword evidence="12" id="KW-0175">Coiled coil</keyword>
<protein>
    <submittedName>
        <fullName evidence="15">Ion transporter</fullName>
    </submittedName>
</protein>
<evidence type="ECO:0000256" key="10">
    <source>
        <dbReference type="ARBA" id="ARBA00023136"/>
    </source>
</evidence>
<dbReference type="InterPro" id="IPR028325">
    <property type="entry name" value="VG_K_chnl"/>
</dbReference>
<evidence type="ECO:0000313" key="16">
    <source>
        <dbReference type="Proteomes" id="UP000664628"/>
    </source>
</evidence>
<dbReference type="Proteomes" id="UP000664628">
    <property type="component" value="Unassembled WGS sequence"/>
</dbReference>